<organism evidence="1 2">
    <name type="scientific">candidate division CSSED10-310 bacterium</name>
    <dbReference type="NCBI Taxonomy" id="2855610"/>
    <lineage>
        <taxon>Bacteria</taxon>
        <taxon>Bacteria division CSSED10-310</taxon>
    </lineage>
</organism>
<name>A0ABV6YVS5_UNCC1</name>
<dbReference type="Proteomes" id="UP001594351">
    <property type="component" value="Unassembled WGS sequence"/>
</dbReference>
<comment type="caution">
    <text evidence="1">The sequence shown here is derived from an EMBL/GenBank/DDBJ whole genome shotgun (WGS) entry which is preliminary data.</text>
</comment>
<protein>
    <submittedName>
        <fullName evidence="1">Uncharacterized protein</fullName>
    </submittedName>
</protein>
<evidence type="ECO:0000313" key="1">
    <source>
        <dbReference type="EMBL" id="MFC1850310.1"/>
    </source>
</evidence>
<dbReference type="EMBL" id="JBHPBY010000090">
    <property type="protein sequence ID" value="MFC1850310.1"/>
    <property type="molecule type" value="Genomic_DNA"/>
</dbReference>
<gene>
    <name evidence="1" type="ORF">ACFL27_08980</name>
</gene>
<evidence type="ECO:0000313" key="2">
    <source>
        <dbReference type="Proteomes" id="UP001594351"/>
    </source>
</evidence>
<proteinExistence type="predicted"/>
<accession>A0ABV6YVS5</accession>
<keyword evidence="2" id="KW-1185">Reference proteome</keyword>
<sequence>MAREYPSPGRGSFEGIPLVKNLFIPMKSYYAGLSLVYPYKVVGKDNSLEGFGGGN</sequence>
<reference evidence="1 2" key="1">
    <citation type="submission" date="2024-09" db="EMBL/GenBank/DDBJ databases">
        <title>Laminarin stimulates single cell rates of sulfate reduction while oxygen inhibits transcriptomic activity in coastal marine sediment.</title>
        <authorList>
            <person name="Lindsay M."/>
            <person name="Orcutt B."/>
            <person name="Emerson D."/>
            <person name="Stepanauskas R."/>
            <person name="D'Angelo T."/>
        </authorList>
    </citation>
    <scope>NUCLEOTIDE SEQUENCE [LARGE SCALE GENOMIC DNA]</scope>
    <source>
        <strain evidence="1">SAG AM-311-K15</strain>
    </source>
</reference>